<dbReference type="Gene3D" id="3.40.50.150">
    <property type="entry name" value="Vaccinia Virus protein VP39"/>
    <property type="match status" value="1"/>
</dbReference>
<reference evidence="1 2" key="1">
    <citation type="journal article" date="2018" name="Sci. Rep.">
        <title>Genomic signatures of local adaptation to the degree of environmental predictability in rotifers.</title>
        <authorList>
            <person name="Franch-Gras L."/>
            <person name="Hahn C."/>
            <person name="Garcia-Roger E.M."/>
            <person name="Carmona M.J."/>
            <person name="Serra M."/>
            <person name="Gomez A."/>
        </authorList>
    </citation>
    <scope>NUCLEOTIDE SEQUENCE [LARGE SCALE GENOMIC DNA]</scope>
    <source>
        <strain evidence="1">HYR1</strain>
    </source>
</reference>
<organism evidence="1 2">
    <name type="scientific">Brachionus plicatilis</name>
    <name type="common">Marine rotifer</name>
    <name type="synonym">Brachionus muelleri</name>
    <dbReference type="NCBI Taxonomy" id="10195"/>
    <lineage>
        <taxon>Eukaryota</taxon>
        <taxon>Metazoa</taxon>
        <taxon>Spiralia</taxon>
        <taxon>Gnathifera</taxon>
        <taxon>Rotifera</taxon>
        <taxon>Eurotatoria</taxon>
        <taxon>Monogononta</taxon>
        <taxon>Pseudotrocha</taxon>
        <taxon>Ploima</taxon>
        <taxon>Brachionidae</taxon>
        <taxon>Brachionus</taxon>
    </lineage>
</organism>
<evidence type="ECO:0008006" key="3">
    <source>
        <dbReference type="Google" id="ProtNLM"/>
    </source>
</evidence>
<comment type="caution">
    <text evidence="1">The sequence shown here is derived from an EMBL/GenBank/DDBJ whole genome shotgun (WGS) entry which is preliminary data.</text>
</comment>
<accession>A0A3M7RH34</accession>
<gene>
    <name evidence="1" type="ORF">BpHYR1_019296</name>
</gene>
<dbReference type="AlphaFoldDB" id="A0A3M7RH34"/>
<name>A0A3M7RH34_BRAPC</name>
<evidence type="ECO:0000313" key="2">
    <source>
        <dbReference type="Proteomes" id="UP000276133"/>
    </source>
</evidence>
<protein>
    <recommendedName>
        <fullName evidence="3">Methyltransferase FkbM domain-containing protein</fullName>
    </recommendedName>
</protein>
<sequence length="168" mass="19330">MIFLNRCSKRLNYCLIFVILVSNDENVILINGLDAKSPFKYIDFSEKICENKKFDSFECIELMKIFVSPVLCIHDPKRDYTSNIIKRTGIKEEKNPESLFIDIGSHVGLYSVYAGKFGHKVIAVEAFIENIYRFHKANGLSPYANGSLLDTKKWLSWPFDSFGKIEKS</sequence>
<evidence type="ECO:0000313" key="1">
    <source>
        <dbReference type="EMBL" id="RNA22882.1"/>
    </source>
</evidence>
<dbReference type="OrthoDB" id="411251at2759"/>
<dbReference type="SUPFAM" id="SSF53335">
    <property type="entry name" value="S-adenosyl-L-methionine-dependent methyltransferases"/>
    <property type="match status" value="1"/>
</dbReference>
<dbReference type="InterPro" id="IPR029063">
    <property type="entry name" value="SAM-dependent_MTases_sf"/>
</dbReference>
<keyword evidence="2" id="KW-1185">Reference proteome</keyword>
<dbReference type="EMBL" id="REGN01003386">
    <property type="protein sequence ID" value="RNA22882.1"/>
    <property type="molecule type" value="Genomic_DNA"/>
</dbReference>
<proteinExistence type="predicted"/>
<dbReference type="Proteomes" id="UP000276133">
    <property type="component" value="Unassembled WGS sequence"/>
</dbReference>